<dbReference type="PANTHER" id="PTHR42345:SF1">
    <property type="entry name" value="VTC DOMAIN-CONTAINING PROTEIN"/>
    <property type="match status" value="1"/>
</dbReference>
<organism evidence="2 3">
    <name type="scientific">Microdochium trichocladiopsis</name>
    <dbReference type="NCBI Taxonomy" id="1682393"/>
    <lineage>
        <taxon>Eukaryota</taxon>
        <taxon>Fungi</taxon>
        <taxon>Dikarya</taxon>
        <taxon>Ascomycota</taxon>
        <taxon>Pezizomycotina</taxon>
        <taxon>Sordariomycetes</taxon>
        <taxon>Xylariomycetidae</taxon>
        <taxon>Xylariales</taxon>
        <taxon>Microdochiaceae</taxon>
        <taxon>Microdochium</taxon>
    </lineage>
</organism>
<dbReference type="PANTHER" id="PTHR42345">
    <property type="entry name" value="TPR_REGION DOMAIN-CONTAINING PROTEIN"/>
    <property type="match status" value="1"/>
</dbReference>
<feature type="region of interest" description="Disordered" evidence="1">
    <location>
        <begin position="220"/>
        <end position="264"/>
    </location>
</feature>
<comment type="caution">
    <text evidence="2">The sequence shown here is derived from an EMBL/GenBank/DDBJ whole genome shotgun (WGS) entry which is preliminary data.</text>
</comment>
<gene>
    <name evidence="2" type="ORF">B0I36DRAFT_310954</name>
</gene>
<proteinExistence type="predicted"/>
<protein>
    <submittedName>
        <fullName evidence="2">Uncharacterized protein</fullName>
    </submittedName>
</protein>
<evidence type="ECO:0000313" key="2">
    <source>
        <dbReference type="EMBL" id="KAH7040543.1"/>
    </source>
</evidence>
<dbReference type="OrthoDB" id="6493944at2759"/>
<reference evidence="2" key="1">
    <citation type="journal article" date="2021" name="Nat. Commun.">
        <title>Genetic determinants of endophytism in the Arabidopsis root mycobiome.</title>
        <authorList>
            <person name="Mesny F."/>
            <person name="Miyauchi S."/>
            <person name="Thiergart T."/>
            <person name="Pickel B."/>
            <person name="Atanasova L."/>
            <person name="Karlsson M."/>
            <person name="Huettel B."/>
            <person name="Barry K.W."/>
            <person name="Haridas S."/>
            <person name="Chen C."/>
            <person name="Bauer D."/>
            <person name="Andreopoulos W."/>
            <person name="Pangilinan J."/>
            <person name="LaButti K."/>
            <person name="Riley R."/>
            <person name="Lipzen A."/>
            <person name="Clum A."/>
            <person name="Drula E."/>
            <person name="Henrissat B."/>
            <person name="Kohler A."/>
            <person name="Grigoriev I.V."/>
            <person name="Martin F.M."/>
            <person name="Hacquard S."/>
        </authorList>
    </citation>
    <scope>NUCLEOTIDE SEQUENCE</scope>
    <source>
        <strain evidence="2">MPI-CAGE-CH-0230</strain>
    </source>
</reference>
<dbReference type="AlphaFoldDB" id="A0A9P9BVR0"/>
<feature type="region of interest" description="Disordered" evidence="1">
    <location>
        <begin position="75"/>
        <end position="98"/>
    </location>
</feature>
<keyword evidence="3" id="KW-1185">Reference proteome</keyword>
<evidence type="ECO:0000256" key="1">
    <source>
        <dbReference type="SAM" id="MobiDB-lite"/>
    </source>
</evidence>
<accession>A0A9P9BVR0</accession>
<feature type="compositionally biased region" description="Polar residues" evidence="1">
    <location>
        <begin position="251"/>
        <end position="260"/>
    </location>
</feature>
<sequence length="726" mass="80352">MSSTEELRLGAAMDLIARGVPAFKGHKRAIPHAQPADAYFALYTTAAGNHGEDSDAATLHDSMTALSTLKIVTTTAGGGGSGTGGSVGNGGTSAEKSSTSTTIYPWETLEQPSMAFAYGKRPGTITLNHWVSKSSSFPSGIPLRDPGMPPRAVDLIVILDRLKELEHGLERDEERDTEENMYRLYRRFLKDPDARTTNRPQKKPVPTQIMDLVMALSSTGVVSNASPPPSRHGRGRGDDNNGDPDLELGRINSNGRSAPSKTWVDFTNPRNQVVTKFIYDTSPENYDTCTRFFYQLLLGLELELRINSPRHEAGAKERLMAQIPPRIQYDMALARRWRDNIRIEHWGHSADELRLRCKLRKRQVKMLRRFAQMMKWPNLADTLDALKKSDEEGTTVGISSHAMAFFSGLILPGPTFPFLLMNALIDVDPDKATDELALLTHVHPNCGFQYRSSYTYWTSTCIVGKVLAPTCHEVAGWVGPAKPTSDLDRSQIARIRTRRPRDRMNPQNIAAMSEDSDPLGPPAKIYPVEEYELHTPDIEDAMDTVRVELLGLTPVAERKGSGPTVFDASIQFAIDGSSWPLRLMHDVSFIHAWPCSDGPHPLYFDYVFKSVKADEVVGIRDWGRRDSGMGFNSVDGSARSTPVAGPRPAVKKVRIQEDESDQVLVIEAFGVRDNEVLARAWCAHWGLCAIVADLTKTCMACAIREAYAASLTVVILVEDQPHGTER</sequence>
<dbReference type="GeneID" id="70181858"/>
<name>A0A9P9BVR0_9PEZI</name>
<feature type="compositionally biased region" description="Gly residues" evidence="1">
    <location>
        <begin position="76"/>
        <end position="91"/>
    </location>
</feature>
<dbReference type="EMBL" id="JAGTJQ010000001">
    <property type="protein sequence ID" value="KAH7040543.1"/>
    <property type="molecule type" value="Genomic_DNA"/>
</dbReference>
<dbReference type="Proteomes" id="UP000756346">
    <property type="component" value="Unassembled WGS sequence"/>
</dbReference>
<dbReference type="RefSeq" id="XP_046018598.1">
    <property type="nucleotide sequence ID" value="XM_046152312.1"/>
</dbReference>
<evidence type="ECO:0000313" key="3">
    <source>
        <dbReference type="Proteomes" id="UP000756346"/>
    </source>
</evidence>